<protein>
    <submittedName>
        <fullName evidence="2">DUF2076 domain-containing protein</fullName>
    </submittedName>
</protein>
<feature type="compositionally biased region" description="Low complexity" evidence="1">
    <location>
        <begin position="201"/>
        <end position="227"/>
    </location>
</feature>
<evidence type="ECO:0000313" key="2">
    <source>
        <dbReference type="EMBL" id="MFC3266675.1"/>
    </source>
</evidence>
<feature type="compositionally biased region" description="Low complexity" evidence="1">
    <location>
        <begin position="144"/>
        <end position="163"/>
    </location>
</feature>
<feature type="compositionally biased region" description="Low complexity" evidence="1">
    <location>
        <begin position="114"/>
        <end position="136"/>
    </location>
</feature>
<dbReference type="InterPro" id="IPR018648">
    <property type="entry name" value="DUF2076"/>
</dbReference>
<keyword evidence="3" id="KW-1185">Reference proteome</keyword>
<feature type="region of interest" description="Disordered" evidence="1">
    <location>
        <begin position="78"/>
        <end position="172"/>
    </location>
</feature>
<reference evidence="3" key="1">
    <citation type="journal article" date="2019" name="Int. J. Syst. Evol. Microbiol.">
        <title>The Global Catalogue of Microorganisms (GCM) 10K type strain sequencing project: providing services to taxonomists for standard genome sequencing and annotation.</title>
        <authorList>
            <consortium name="The Broad Institute Genomics Platform"/>
            <consortium name="The Broad Institute Genome Sequencing Center for Infectious Disease"/>
            <person name="Wu L."/>
            <person name="Ma J."/>
        </authorList>
    </citation>
    <scope>NUCLEOTIDE SEQUENCE [LARGE SCALE GENOMIC DNA]</scope>
    <source>
        <strain evidence="3">CCM 7941</strain>
    </source>
</reference>
<dbReference type="RefSeq" id="WP_376868877.1">
    <property type="nucleotide sequence ID" value="NZ_JBHRUV010000048.1"/>
</dbReference>
<comment type="caution">
    <text evidence="2">The sequence shown here is derived from an EMBL/GenBank/DDBJ whole genome shotgun (WGS) entry which is preliminary data.</text>
</comment>
<feature type="compositionally biased region" description="Gly residues" evidence="1">
    <location>
        <begin position="271"/>
        <end position="286"/>
    </location>
</feature>
<dbReference type="Proteomes" id="UP001595536">
    <property type="component" value="Unassembled WGS sequence"/>
</dbReference>
<name>A0ABV7LG66_9HYPH</name>
<feature type="region of interest" description="Disordered" evidence="1">
    <location>
        <begin position="200"/>
        <end position="286"/>
    </location>
</feature>
<evidence type="ECO:0000256" key="1">
    <source>
        <dbReference type="SAM" id="MobiDB-lite"/>
    </source>
</evidence>
<gene>
    <name evidence="2" type="ORF">ACFOEX_09955</name>
</gene>
<dbReference type="EMBL" id="JBHRUV010000048">
    <property type="protein sequence ID" value="MFC3266675.1"/>
    <property type="molecule type" value="Genomic_DNA"/>
</dbReference>
<sequence>MDPHEREVIDGIFNRLKDVENAPRDPEAERHIAELVARQPYAPYALAQAVYVQDMAVQQLTRRNEELETRVRQLEDELRQAREQQPTAAPQSGQPGGFLSGLFGGGRTSVPPVGRSAAGSAQGAAAPQQGPFARGPAAGGAPGGPWSRGPQQPAGPWGGQPQAAPQPPAGGGFLRSALATAAGVAGGAMLFDAVKGMMGGSSAASATPLAQPQTAADAARDAGATGDVQPAASDQGDAAVQTAGHADPGQDGWSNDTGGWDNAGWDDGGAWDDGGGWDGGDGGDWV</sequence>
<accession>A0ABV7LG66</accession>
<evidence type="ECO:0000313" key="3">
    <source>
        <dbReference type="Proteomes" id="UP001595536"/>
    </source>
</evidence>
<proteinExistence type="predicted"/>
<organism evidence="2 3">
    <name type="scientific">Camelimonas abortus</name>
    <dbReference type="NCBI Taxonomy" id="1017184"/>
    <lineage>
        <taxon>Bacteria</taxon>
        <taxon>Pseudomonadati</taxon>
        <taxon>Pseudomonadota</taxon>
        <taxon>Alphaproteobacteria</taxon>
        <taxon>Hyphomicrobiales</taxon>
        <taxon>Chelatococcaceae</taxon>
        <taxon>Camelimonas</taxon>
    </lineage>
</organism>
<feature type="compositionally biased region" description="Gly residues" evidence="1">
    <location>
        <begin position="94"/>
        <end position="107"/>
    </location>
</feature>
<dbReference type="Pfam" id="PF09849">
    <property type="entry name" value="DUF2076"/>
    <property type="match status" value="1"/>
</dbReference>